<proteinExistence type="predicted"/>
<dbReference type="RefSeq" id="WP_253967572.1">
    <property type="nucleotide sequence ID" value="NZ_JAMFTH010000001.1"/>
</dbReference>
<name>A0A9X2HW91_9GAMM</name>
<keyword evidence="1" id="KW-0560">Oxidoreductase</keyword>
<accession>A0A9X2HW91</accession>
<protein>
    <submittedName>
        <fullName evidence="1">Glyoxalase/bleomycin resistance/extradiol dioxygenase family protein</fullName>
    </submittedName>
</protein>
<comment type="caution">
    <text evidence="1">The sequence shown here is derived from an EMBL/GenBank/DDBJ whole genome shotgun (WGS) entry which is preliminary data.</text>
</comment>
<gene>
    <name evidence="1" type="ORF">M6D89_08440</name>
</gene>
<dbReference type="PANTHER" id="PTHR36503:SF2">
    <property type="entry name" value="BLR2408 PROTEIN"/>
    <property type="match status" value="1"/>
</dbReference>
<dbReference type="GO" id="GO:0051213">
    <property type="term" value="F:dioxygenase activity"/>
    <property type="evidence" value="ECO:0007669"/>
    <property type="project" value="UniProtKB-KW"/>
</dbReference>
<reference evidence="1" key="2">
    <citation type="submission" date="2023-01" db="EMBL/GenBank/DDBJ databases">
        <title>Gilvimarinus xylanilyticus HB14 isolated from Caulerpa lentillifera aquaculture base in Hainan, China.</title>
        <authorList>
            <person name="Zhang Y.-J."/>
        </authorList>
    </citation>
    <scope>NUCLEOTIDE SEQUENCE</scope>
    <source>
        <strain evidence="1">HB14</strain>
    </source>
</reference>
<organism evidence="1 2">
    <name type="scientific">Gilvimarinus xylanilyticus</name>
    <dbReference type="NCBI Taxonomy" id="2944139"/>
    <lineage>
        <taxon>Bacteria</taxon>
        <taxon>Pseudomonadati</taxon>
        <taxon>Pseudomonadota</taxon>
        <taxon>Gammaproteobacteria</taxon>
        <taxon>Cellvibrionales</taxon>
        <taxon>Cellvibrionaceae</taxon>
        <taxon>Gilvimarinus</taxon>
    </lineage>
</organism>
<keyword evidence="1" id="KW-0223">Dioxygenase</keyword>
<dbReference type="Gene3D" id="3.10.180.10">
    <property type="entry name" value="2,3-Dihydroxybiphenyl 1,2-Dioxygenase, domain 1"/>
    <property type="match status" value="1"/>
</dbReference>
<dbReference type="AlphaFoldDB" id="A0A9X2HW91"/>
<dbReference type="Proteomes" id="UP001139319">
    <property type="component" value="Unassembled WGS sequence"/>
</dbReference>
<keyword evidence="2" id="KW-1185">Reference proteome</keyword>
<dbReference type="InterPro" id="IPR029068">
    <property type="entry name" value="Glyas_Bleomycin-R_OHBP_Dase"/>
</dbReference>
<dbReference type="EMBL" id="JAMFTH010000001">
    <property type="protein sequence ID" value="MCP8899320.1"/>
    <property type="molecule type" value="Genomic_DNA"/>
</dbReference>
<evidence type="ECO:0000313" key="1">
    <source>
        <dbReference type="EMBL" id="MCP8899320.1"/>
    </source>
</evidence>
<sequence>MPDKIFVNFPVKSLPTSIEFFRGLGFDFDPQFTDDNATCMIVSDNIYVMLLTDSYFKTFTPKQLCNTRDQIETLVALSCASREEVDHLVERGIALGGREPRAAMDHGFMFQRTLEDLDGHTWELFYMDPEHLQKQ</sequence>
<reference evidence="1" key="1">
    <citation type="submission" date="2022-05" db="EMBL/GenBank/DDBJ databases">
        <authorList>
            <person name="Sun H.-N."/>
        </authorList>
    </citation>
    <scope>NUCLEOTIDE SEQUENCE</scope>
    <source>
        <strain evidence="1">HB14</strain>
    </source>
</reference>
<dbReference type="SUPFAM" id="SSF54593">
    <property type="entry name" value="Glyoxalase/Bleomycin resistance protein/Dihydroxybiphenyl dioxygenase"/>
    <property type="match status" value="1"/>
</dbReference>
<dbReference type="PANTHER" id="PTHR36503">
    <property type="entry name" value="BLR2520 PROTEIN"/>
    <property type="match status" value="1"/>
</dbReference>
<evidence type="ECO:0000313" key="2">
    <source>
        <dbReference type="Proteomes" id="UP001139319"/>
    </source>
</evidence>